<dbReference type="GO" id="GO:0016747">
    <property type="term" value="F:acyltransferase activity, transferring groups other than amino-acyl groups"/>
    <property type="evidence" value="ECO:0007669"/>
    <property type="project" value="InterPro"/>
</dbReference>
<gene>
    <name evidence="2" type="ORF">A7985_06610</name>
</gene>
<dbReference type="PROSITE" id="PS51186">
    <property type="entry name" value="GNAT"/>
    <property type="match status" value="1"/>
</dbReference>
<dbReference type="Pfam" id="PF13508">
    <property type="entry name" value="Acetyltransf_7"/>
    <property type="match status" value="1"/>
</dbReference>
<dbReference type="Proteomes" id="UP000093366">
    <property type="component" value="Unassembled WGS sequence"/>
</dbReference>
<organism evidence="2 3">
    <name type="scientific">Pseudoalteromonas luteoviolacea</name>
    <dbReference type="NCBI Taxonomy" id="43657"/>
    <lineage>
        <taxon>Bacteria</taxon>
        <taxon>Pseudomonadati</taxon>
        <taxon>Pseudomonadota</taxon>
        <taxon>Gammaproteobacteria</taxon>
        <taxon>Alteromonadales</taxon>
        <taxon>Pseudoalteromonadaceae</taxon>
        <taxon>Pseudoalteromonas</taxon>
    </lineage>
</organism>
<evidence type="ECO:0000313" key="2">
    <source>
        <dbReference type="EMBL" id="OCQ23610.1"/>
    </source>
</evidence>
<dbReference type="AlphaFoldDB" id="A0A1C0TWB9"/>
<feature type="domain" description="N-acetyltransferase" evidence="1">
    <location>
        <begin position="1"/>
        <end position="130"/>
    </location>
</feature>
<dbReference type="SUPFAM" id="SSF55729">
    <property type="entry name" value="Acyl-CoA N-acyltransferases (Nat)"/>
    <property type="match status" value="1"/>
</dbReference>
<protein>
    <recommendedName>
        <fullName evidence="1">N-acetyltransferase domain-containing protein</fullName>
    </recommendedName>
</protein>
<dbReference type="OrthoDB" id="8780005at2"/>
<accession>A0A1C0TWB9</accession>
<dbReference type="CDD" id="cd04301">
    <property type="entry name" value="NAT_SF"/>
    <property type="match status" value="1"/>
</dbReference>
<dbReference type="InterPro" id="IPR000182">
    <property type="entry name" value="GNAT_dom"/>
</dbReference>
<reference evidence="3" key="1">
    <citation type="submission" date="2016-07" db="EMBL/GenBank/DDBJ databases">
        <authorList>
            <person name="Florea S."/>
            <person name="Webb J.S."/>
            <person name="Jaromczyk J."/>
            <person name="Schardl C.L."/>
        </authorList>
    </citation>
    <scope>NUCLEOTIDE SEQUENCE [LARGE SCALE GENOMIC DNA]</scope>
    <source>
        <strain evidence="3">IPB1</strain>
    </source>
</reference>
<name>A0A1C0TWB9_9GAMM</name>
<proteinExistence type="predicted"/>
<comment type="caution">
    <text evidence="2">The sequence shown here is derived from an EMBL/GenBank/DDBJ whole genome shotgun (WGS) entry which is preliminary data.</text>
</comment>
<sequence>MNGEVKIRIAKEEEIHWVNEQYQRIGFKLSSFEHDLIAIALIDGQKVGVGRVQTLSDKDAELGGMYVNPDFRGAGIAAKLVSFLVESASQFQRVYCLPFSHLSEFYTKFGFECVSERSSAPDLILSKHHWCNEIYDHETLLFVKNNTDNHSL</sequence>
<dbReference type="InterPro" id="IPR016181">
    <property type="entry name" value="Acyl_CoA_acyltransferase"/>
</dbReference>
<evidence type="ECO:0000259" key="1">
    <source>
        <dbReference type="PROSITE" id="PS51186"/>
    </source>
</evidence>
<evidence type="ECO:0000313" key="3">
    <source>
        <dbReference type="Proteomes" id="UP000093366"/>
    </source>
</evidence>
<dbReference type="RefSeq" id="WP_065789625.1">
    <property type="nucleotide sequence ID" value="NZ_MAUJ01000001.1"/>
</dbReference>
<dbReference type="Gene3D" id="3.40.630.30">
    <property type="match status" value="1"/>
</dbReference>
<dbReference type="EMBL" id="MAUJ01000001">
    <property type="protein sequence ID" value="OCQ23610.1"/>
    <property type="molecule type" value="Genomic_DNA"/>
</dbReference>